<gene>
    <name evidence="8" type="ORF">A2480_03900</name>
</gene>
<dbReference type="Pfam" id="PF01168">
    <property type="entry name" value="Ala_racemase_N"/>
    <property type="match status" value="1"/>
</dbReference>
<dbReference type="Proteomes" id="UP000176988">
    <property type="component" value="Unassembled WGS sequence"/>
</dbReference>
<evidence type="ECO:0000259" key="7">
    <source>
        <dbReference type="SMART" id="SM01005"/>
    </source>
</evidence>
<evidence type="ECO:0000256" key="1">
    <source>
        <dbReference type="ARBA" id="ARBA00001933"/>
    </source>
</evidence>
<dbReference type="InterPro" id="IPR011079">
    <property type="entry name" value="Ala_racemase_C"/>
</dbReference>
<dbReference type="InterPro" id="IPR009006">
    <property type="entry name" value="Ala_racemase/Decarboxylase_C"/>
</dbReference>
<dbReference type="GO" id="GO:0030170">
    <property type="term" value="F:pyridoxal phosphate binding"/>
    <property type="evidence" value="ECO:0007669"/>
    <property type="project" value="UniProtKB-UniRule"/>
</dbReference>
<feature type="modified residue" description="N6-(pyridoxal phosphate)lysine" evidence="4 5">
    <location>
        <position position="38"/>
    </location>
</feature>
<sequence>MKNGTAKSWVDVSSSALVSNANELKRLAGDSAFMAVVKSNAYGHGIRQTVKAVNRQADWFGVDSLEEAEIVREAKSKKPTLILGYVPYQLLKSVVKQGFSQVVYSRPTIDLLSRHATKSRPAKVHIKLETGTSRQGIETKELPTFLRYIYRRPNLIVEGLSTHFANIEDTADPAYAFLQLKRFKEAVKIVERLGKKPPFLHTACSAAAIIYPETQFDLIRTGISLYGLWSSKITKGAAVDRGINIQLKPALTWKTIVAQVKKIRSGTPVSYGLTEKVRRDSIVAIIPVGYWDGFDRGQSSVGNVLINGSRAKVLGRVCMNMTIVDVTDIHRVYEEDEVVIIGRQGREEISAEEFAERIGTVNYEAVTRINPMLPRIVVR</sequence>
<protein>
    <recommendedName>
        <fullName evidence="4">Alanine racemase</fullName>
        <ecNumber evidence="4">5.1.1.1</ecNumber>
    </recommendedName>
</protein>
<dbReference type="PANTHER" id="PTHR30511">
    <property type="entry name" value="ALANINE RACEMASE"/>
    <property type="match status" value="1"/>
</dbReference>
<dbReference type="GO" id="GO:0005829">
    <property type="term" value="C:cytosol"/>
    <property type="evidence" value="ECO:0007669"/>
    <property type="project" value="TreeGrafter"/>
</dbReference>
<evidence type="ECO:0000256" key="4">
    <source>
        <dbReference type="HAMAP-Rule" id="MF_01201"/>
    </source>
</evidence>
<dbReference type="EC" id="5.1.1.1" evidence="4"/>
<dbReference type="HAMAP" id="MF_01201">
    <property type="entry name" value="Ala_racemase"/>
    <property type="match status" value="1"/>
</dbReference>
<dbReference type="EMBL" id="MGFG01000032">
    <property type="protein sequence ID" value="OGM00367.1"/>
    <property type="molecule type" value="Genomic_DNA"/>
</dbReference>
<dbReference type="SMART" id="SM01005">
    <property type="entry name" value="Ala_racemase_C"/>
    <property type="match status" value="1"/>
</dbReference>
<dbReference type="GO" id="GO:0030632">
    <property type="term" value="P:D-alanine biosynthetic process"/>
    <property type="evidence" value="ECO:0007669"/>
    <property type="project" value="UniProtKB-UniRule"/>
</dbReference>
<dbReference type="STRING" id="1802424.A2480_03900"/>
<evidence type="ECO:0000256" key="2">
    <source>
        <dbReference type="ARBA" id="ARBA00022898"/>
    </source>
</evidence>
<dbReference type="SUPFAM" id="SSF51419">
    <property type="entry name" value="PLP-binding barrel"/>
    <property type="match status" value="1"/>
</dbReference>
<keyword evidence="3 4" id="KW-0413">Isomerase</keyword>
<proteinExistence type="inferred from homology"/>
<dbReference type="InterPro" id="IPR020622">
    <property type="entry name" value="Ala_racemase_pyridoxalP-BS"/>
</dbReference>
<dbReference type="AlphaFoldDB" id="A0A1F7WCS1"/>
<evidence type="ECO:0000256" key="5">
    <source>
        <dbReference type="PIRSR" id="PIRSR600821-50"/>
    </source>
</evidence>
<comment type="function">
    <text evidence="4">Catalyzes the interconversion of L-alanine and D-alanine. May also act on other amino acids.</text>
</comment>
<comment type="catalytic activity">
    <reaction evidence="4">
        <text>L-alanine = D-alanine</text>
        <dbReference type="Rhea" id="RHEA:20249"/>
        <dbReference type="ChEBI" id="CHEBI:57416"/>
        <dbReference type="ChEBI" id="CHEBI:57972"/>
        <dbReference type="EC" id="5.1.1.1"/>
    </reaction>
</comment>
<evidence type="ECO:0000256" key="3">
    <source>
        <dbReference type="ARBA" id="ARBA00023235"/>
    </source>
</evidence>
<dbReference type="InterPro" id="IPR000821">
    <property type="entry name" value="Ala_racemase"/>
</dbReference>
<organism evidence="8 9">
    <name type="scientific">Candidatus Uhrbacteria bacterium RIFOXYC2_FULL_47_19</name>
    <dbReference type="NCBI Taxonomy" id="1802424"/>
    <lineage>
        <taxon>Bacteria</taxon>
        <taxon>Candidatus Uhriibacteriota</taxon>
    </lineage>
</organism>
<feature type="active site" description="Proton acceptor; specific for D-alanine" evidence="4">
    <location>
        <position position="38"/>
    </location>
</feature>
<dbReference type="Gene3D" id="3.20.20.10">
    <property type="entry name" value="Alanine racemase"/>
    <property type="match status" value="1"/>
</dbReference>
<dbReference type="InterPro" id="IPR029066">
    <property type="entry name" value="PLP-binding_barrel"/>
</dbReference>
<comment type="similarity">
    <text evidence="4">Belongs to the alanine racemase family.</text>
</comment>
<comment type="pathway">
    <text evidence="4">Amino-acid biosynthesis; D-alanine biosynthesis; D-alanine from L-alanine: step 1/1.</text>
</comment>
<dbReference type="GO" id="GO:0008784">
    <property type="term" value="F:alanine racemase activity"/>
    <property type="evidence" value="ECO:0007669"/>
    <property type="project" value="UniProtKB-UniRule"/>
</dbReference>
<dbReference type="PRINTS" id="PR00992">
    <property type="entry name" value="ALARACEMASE"/>
</dbReference>
<accession>A0A1F7WCS1</accession>
<comment type="caution">
    <text evidence="8">The sequence shown here is derived from an EMBL/GenBank/DDBJ whole genome shotgun (WGS) entry which is preliminary data.</text>
</comment>
<dbReference type="CDD" id="cd00430">
    <property type="entry name" value="PLPDE_III_AR"/>
    <property type="match status" value="1"/>
</dbReference>
<evidence type="ECO:0000313" key="9">
    <source>
        <dbReference type="Proteomes" id="UP000176988"/>
    </source>
</evidence>
<dbReference type="PANTHER" id="PTHR30511:SF0">
    <property type="entry name" value="ALANINE RACEMASE, CATABOLIC-RELATED"/>
    <property type="match status" value="1"/>
</dbReference>
<feature type="domain" description="Alanine racemase C-terminal" evidence="7">
    <location>
        <begin position="250"/>
        <end position="378"/>
    </location>
</feature>
<dbReference type="FunFam" id="3.20.20.10:FF:000002">
    <property type="entry name" value="Alanine racemase"/>
    <property type="match status" value="1"/>
</dbReference>
<name>A0A1F7WCS1_9BACT</name>
<comment type="cofactor">
    <cofactor evidence="1 4 5">
        <name>pyridoxal 5'-phosphate</name>
        <dbReference type="ChEBI" id="CHEBI:597326"/>
    </cofactor>
</comment>
<feature type="active site" description="Proton acceptor; specific for L-alanine" evidence="4">
    <location>
        <position position="271"/>
    </location>
</feature>
<reference evidence="8 9" key="1">
    <citation type="journal article" date="2016" name="Nat. Commun.">
        <title>Thousands of microbial genomes shed light on interconnected biogeochemical processes in an aquifer system.</title>
        <authorList>
            <person name="Anantharaman K."/>
            <person name="Brown C.T."/>
            <person name="Hug L.A."/>
            <person name="Sharon I."/>
            <person name="Castelle C.J."/>
            <person name="Probst A.J."/>
            <person name="Thomas B.C."/>
            <person name="Singh A."/>
            <person name="Wilkins M.J."/>
            <person name="Karaoz U."/>
            <person name="Brodie E.L."/>
            <person name="Williams K.H."/>
            <person name="Hubbard S.S."/>
            <person name="Banfield J.F."/>
        </authorList>
    </citation>
    <scope>NUCLEOTIDE SEQUENCE [LARGE SCALE GENOMIC DNA]</scope>
</reference>
<feature type="binding site" evidence="4 6">
    <location>
        <position position="319"/>
    </location>
    <ligand>
        <name>substrate</name>
    </ligand>
</feature>
<keyword evidence="2 4" id="KW-0663">Pyridoxal phosphate</keyword>
<evidence type="ECO:0000256" key="6">
    <source>
        <dbReference type="PIRSR" id="PIRSR600821-52"/>
    </source>
</evidence>
<dbReference type="InterPro" id="IPR001608">
    <property type="entry name" value="Ala_racemase_N"/>
</dbReference>
<dbReference type="SUPFAM" id="SSF50621">
    <property type="entry name" value="Alanine racemase C-terminal domain-like"/>
    <property type="match status" value="1"/>
</dbReference>
<dbReference type="Pfam" id="PF00842">
    <property type="entry name" value="Ala_racemase_C"/>
    <property type="match status" value="1"/>
</dbReference>
<dbReference type="NCBIfam" id="TIGR00492">
    <property type="entry name" value="alr"/>
    <property type="match status" value="1"/>
</dbReference>
<evidence type="ECO:0000313" key="8">
    <source>
        <dbReference type="EMBL" id="OGM00367.1"/>
    </source>
</evidence>
<feature type="binding site" evidence="4 6">
    <location>
        <position position="134"/>
    </location>
    <ligand>
        <name>substrate</name>
    </ligand>
</feature>
<dbReference type="PROSITE" id="PS00395">
    <property type="entry name" value="ALANINE_RACEMASE"/>
    <property type="match status" value="1"/>
</dbReference>
<dbReference type="UniPathway" id="UPA00042">
    <property type="reaction ID" value="UER00497"/>
</dbReference>
<dbReference type="Gene3D" id="2.40.37.10">
    <property type="entry name" value="Lyase, Ornithine Decarboxylase, Chain A, domain 1"/>
    <property type="match status" value="1"/>
</dbReference>